<comment type="subcellular location">
    <subcellularLocation>
        <location evidence="1 10">Golgi apparatus</location>
        <location evidence="1 10">Golgi stack membrane</location>
        <topology evidence="1 10">Single-pass type II membrane protein</topology>
    </subcellularLocation>
</comment>
<evidence type="ECO:0000256" key="10">
    <source>
        <dbReference type="RuleBase" id="RU364016"/>
    </source>
</evidence>
<accession>A0A2M3Z6S2</accession>
<proteinExistence type="inferred from homology"/>
<dbReference type="GO" id="GO:0047238">
    <property type="term" value="F:glucuronosyl-N-acetylgalactosaminyl-proteoglycan 4-beta-N-acetylgalactosaminyltransferase activity"/>
    <property type="evidence" value="ECO:0007669"/>
    <property type="project" value="TreeGrafter"/>
</dbReference>
<dbReference type="EMBL" id="GGFM01003471">
    <property type="protein sequence ID" value="MBW24222.1"/>
    <property type="molecule type" value="Transcribed_RNA"/>
</dbReference>
<evidence type="ECO:0000256" key="4">
    <source>
        <dbReference type="ARBA" id="ARBA00022679"/>
    </source>
</evidence>
<dbReference type="AlphaFoldDB" id="A0A2M3Z6S2"/>
<evidence type="ECO:0000256" key="9">
    <source>
        <dbReference type="ARBA" id="ARBA00023136"/>
    </source>
</evidence>
<keyword evidence="3" id="KW-0328">Glycosyltransferase</keyword>
<evidence type="ECO:0000256" key="1">
    <source>
        <dbReference type="ARBA" id="ARBA00004447"/>
    </source>
</evidence>
<reference evidence="13" key="1">
    <citation type="submission" date="2018-01" db="EMBL/GenBank/DDBJ databases">
        <title>An insight into the sialome of Amazonian anophelines.</title>
        <authorList>
            <person name="Ribeiro J.M."/>
            <person name="Scarpassa V."/>
            <person name="Calvo E."/>
        </authorList>
    </citation>
    <scope>NUCLEOTIDE SEQUENCE</scope>
    <source>
        <tissue evidence="13">Salivary glands</tissue>
    </source>
</reference>
<dbReference type="PANTHER" id="PTHR12369:SF13">
    <property type="entry name" value="HEXOSYLTRANSFERASE"/>
    <property type="match status" value="1"/>
</dbReference>
<dbReference type="InterPro" id="IPR008428">
    <property type="entry name" value="Chond_GalNAc"/>
</dbReference>
<name>A0A2M3Z6S2_9DIPT</name>
<dbReference type="InterPro" id="IPR051227">
    <property type="entry name" value="CS_glycosyltransferase"/>
</dbReference>
<keyword evidence="5" id="KW-0812">Transmembrane</keyword>
<evidence type="ECO:0000256" key="3">
    <source>
        <dbReference type="ARBA" id="ARBA00022676"/>
    </source>
</evidence>
<keyword evidence="8 10" id="KW-0333">Golgi apparatus</keyword>
<evidence type="ECO:0000256" key="8">
    <source>
        <dbReference type="ARBA" id="ARBA00023034"/>
    </source>
</evidence>
<feature type="region of interest" description="Disordered" evidence="11">
    <location>
        <begin position="212"/>
        <end position="241"/>
    </location>
</feature>
<evidence type="ECO:0000256" key="7">
    <source>
        <dbReference type="ARBA" id="ARBA00022989"/>
    </source>
</evidence>
<dbReference type="Pfam" id="PF05679">
    <property type="entry name" value="CHGN"/>
    <property type="match status" value="1"/>
</dbReference>
<dbReference type="Pfam" id="PF02434">
    <property type="entry name" value="Fringe"/>
    <property type="match status" value="1"/>
</dbReference>
<evidence type="ECO:0000256" key="11">
    <source>
        <dbReference type="SAM" id="MobiDB-lite"/>
    </source>
</evidence>
<evidence type="ECO:0000256" key="2">
    <source>
        <dbReference type="ARBA" id="ARBA00009239"/>
    </source>
</evidence>
<comment type="similarity">
    <text evidence="2 10">Belongs to the chondroitin N-acetylgalactosaminyltransferase family.</text>
</comment>
<dbReference type="GO" id="GO:0032580">
    <property type="term" value="C:Golgi cisterna membrane"/>
    <property type="evidence" value="ECO:0007669"/>
    <property type="project" value="UniProtKB-SubCell"/>
</dbReference>
<organism evidence="13">
    <name type="scientific">Anopheles braziliensis</name>
    <dbReference type="NCBI Taxonomy" id="58242"/>
    <lineage>
        <taxon>Eukaryota</taxon>
        <taxon>Metazoa</taxon>
        <taxon>Ecdysozoa</taxon>
        <taxon>Arthropoda</taxon>
        <taxon>Hexapoda</taxon>
        <taxon>Insecta</taxon>
        <taxon>Pterygota</taxon>
        <taxon>Neoptera</taxon>
        <taxon>Endopterygota</taxon>
        <taxon>Diptera</taxon>
        <taxon>Nematocera</taxon>
        <taxon>Culicoidea</taxon>
        <taxon>Culicidae</taxon>
        <taxon>Anophelinae</taxon>
        <taxon>Anopheles</taxon>
    </lineage>
</organism>
<feature type="domain" description="Fringe-like glycosyltransferase" evidence="12">
    <location>
        <begin position="94"/>
        <end position="207"/>
    </location>
</feature>
<keyword evidence="4 10" id="KW-0808">Transferase</keyword>
<keyword evidence="6 10" id="KW-0735">Signal-anchor</keyword>
<keyword evidence="7" id="KW-1133">Transmembrane helix</keyword>
<evidence type="ECO:0000256" key="6">
    <source>
        <dbReference type="ARBA" id="ARBA00022968"/>
    </source>
</evidence>
<protein>
    <recommendedName>
        <fullName evidence="10">Hexosyltransferase</fullName>
        <ecNumber evidence="10">2.4.1.-</ecNumber>
    </recommendedName>
</protein>
<evidence type="ECO:0000259" key="12">
    <source>
        <dbReference type="Pfam" id="PF02434"/>
    </source>
</evidence>
<dbReference type="EC" id="2.4.1.-" evidence="10"/>
<keyword evidence="9" id="KW-0472">Membrane</keyword>
<dbReference type="InterPro" id="IPR003378">
    <property type="entry name" value="Fringe-like_glycosylTrfase"/>
</dbReference>
<evidence type="ECO:0000256" key="5">
    <source>
        <dbReference type="ARBA" id="ARBA00022692"/>
    </source>
</evidence>
<evidence type="ECO:0000313" key="13">
    <source>
        <dbReference type="EMBL" id="MBW24222.1"/>
    </source>
</evidence>
<dbReference type="Gene3D" id="3.90.550.50">
    <property type="match status" value="1"/>
</dbReference>
<dbReference type="PANTHER" id="PTHR12369">
    <property type="entry name" value="CHONDROITIN SYNTHASE"/>
    <property type="match status" value="1"/>
</dbReference>
<sequence length="842" mass="95550">MGVKFNLGRNHYLLLGFLCGFLFSYYSPQDYYTEYVTECPEVTEHTNKLNGLDVGRGSEFEPQLNLEQKPMIAKKVVKNIVRPRYYYTELGIREKLFLGVLTTTENIDSLATAINRTAAHLVNKIKFFIHAESMKSNFQLKNIVGFTDTRENLRPFHMLKFLADNYLDEYDYFLLVTDTTYVNARMLRNQLEHLSVTMDVYMGRPLAADGGGEMVGGPDKAQGTGTGTDESHSSGSSTSSERYCDLNAGIILSSGVIRKVRANLDWCVRNALGDDHSSNIGKCVRYSAKLNGCHDRWQGVAVSSYRLSSFKIYRDFHLIAKEPSFNGASTVFPVTAADDFYLLHAYFSRVHLESNNERKRQVQEEALQIAGGTLSNEVLEVRWPLGVPRTSPPESRHDIIKWTALNLTHVFMRNTEENVRRLSVVDEEDIRNVLNKTIMEAARNQPDAEYRGLHSAYKRFDAVRGMEYRLLLNFYDRKRKRMRTRSFEVIKPISLIEIVPSPYVTESTRVAILLPVLEQQVQETEQFLESYERTCMDSQDNTFLMLIFFYRVDTPSKGDEDVFLPLKNIALAVTEKHKQDGSRVAWVSIRLPPELSAKYDDNHRYYSSLYGPHGRLAFAAVDLALRKIGLESLVMLCSNAATFRPDFLNRVRMNTIQGFQVFSPIGFTMYPCEWTGLCKPCENCDVGQGIGYFDRHNYDVVSFYSNDYVAVRKELEGRLPIVRSDRDIVNLLGTNGTAGPVPPDDGQGGGGGSLTNIVQLFLQAGRQDIHVLRAIEPNLRLGSSIRNFLATDPQGERFAKLTCPAELLNGNRQQCIRIASKKQIGDLLVQYSKQRSDSQPTR</sequence>